<keyword evidence="2" id="KW-1185">Reference proteome</keyword>
<sequence length="82" mass="9785">MRKFLQQLLRRTVSKLADKYSSRPDKRQVNYALNKLLKKMREGKGYRGSVIQFNPQMDKFIILSDQHVFKEISNSLLRKELL</sequence>
<comment type="caution">
    <text evidence="1">The sequence shown here is derived from an EMBL/GenBank/DDBJ whole genome shotgun (WGS) entry which is preliminary data.</text>
</comment>
<reference evidence="2" key="1">
    <citation type="journal article" date="2019" name="Int. J. Syst. Evol. Microbiol.">
        <title>The Global Catalogue of Microorganisms (GCM) 10K type strain sequencing project: providing services to taxonomists for standard genome sequencing and annotation.</title>
        <authorList>
            <consortium name="The Broad Institute Genomics Platform"/>
            <consortium name="The Broad Institute Genome Sequencing Center for Infectious Disease"/>
            <person name="Wu L."/>
            <person name="Ma J."/>
        </authorList>
    </citation>
    <scope>NUCLEOTIDE SEQUENCE [LARGE SCALE GENOMIC DNA]</scope>
    <source>
        <strain evidence="2">JCM 17705</strain>
    </source>
</reference>
<dbReference type="Proteomes" id="UP001500582">
    <property type="component" value="Unassembled WGS sequence"/>
</dbReference>
<name>A0ABP8HBQ0_9SPHI</name>
<accession>A0ABP8HBQ0</accession>
<proteinExistence type="predicted"/>
<evidence type="ECO:0000313" key="1">
    <source>
        <dbReference type="EMBL" id="GAA4336731.1"/>
    </source>
</evidence>
<dbReference type="EMBL" id="BAABFT010000017">
    <property type="protein sequence ID" value="GAA4336731.1"/>
    <property type="molecule type" value="Genomic_DNA"/>
</dbReference>
<protein>
    <submittedName>
        <fullName evidence="1">Uncharacterized protein</fullName>
    </submittedName>
</protein>
<dbReference type="RefSeq" id="WP_345213524.1">
    <property type="nucleotide sequence ID" value="NZ_BAABFT010000017.1"/>
</dbReference>
<organism evidence="1 2">
    <name type="scientific">Mucilaginibacter gynuensis</name>
    <dbReference type="NCBI Taxonomy" id="1302236"/>
    <lineage>
        <taxon>Bacteria</taxon>
        <taxon>Pseudomonadati</taxon>
        <taxon>Bacteroidota</taxon>
        <taxon>Sphingobacteriia</taxon>
        <taxon>Sphingobacteriales</taxon>
        <taxon>Sphingobacteriaceae</taxon>
        <taxon>Mucilaginibacter</taxon>
    </lineage>
</organism>
<evidence type="ECO:0000313" key="2">
    <source>
        <dbReference type="Proteomes" id="UP001500582"/>
    </source>
</evidence>
<gene>
    <name evidence="1" type="ORF">GCM10023149_45810</name>
</gene>